<keyword evidence="1" id="KW-0862">Zinc</keyword>
<dbReference type="GO" id="GO:0005634">
    <property type="term" value="C:nucleus"/>
    <property type="evidence" value="ECO:0007669"/>
    <property type="project" value="UniProtKB-SubCell"/>
</dbReference>
<dbReference type="Gramene" id="Jr06_08080_p1">
    <property type="protein sequence ID" value="cds.Jr06_08080_p1"/>
    <property type="gene ID" value="Jr06_08080"/>
</dbReference>
<comment type="similarity">
    <text evidence="1">Belongs to the FHY3/FAR1 family.</text>
</comment>
<dbReference type="PANTHER" id="PTHR31669:SF297">
    <property type="entry name" value="PROTEIN FAR1-RELATED SEQUENCE"/>
    <property type="match status" value="1"/>
</dbReference>
<comment type="function">
    <text evidence="1">Putative transcription activator involved in regulating light control of development.</text>
</comment>
<dbReference type="OrthoDB" id="2422440at2759"/>
<keyword evidence="2" id="KW-1185">Reference proteome</keyword>
<accession>A0A2I4H3K2</accession>
<dbReference type="GO" id="GO:0006355">
    <property type="term" value="P:regulation of DNA-templated transcription"/>
    <property type="evidence" value="ECO:0007669"/>
    <property type="project" value="UniProtKB-UniRule"/>
</dbReference>
<keyword evidence="1" id="KW-0539">Nucleus</keyword>
<evidence type="ECO:0000256" key="1">
    <source>
        <dbReference type="RuleBase" id="RU367018"/>
    </source>
</evidence>
<gene>
    <name evidence="3" type="primary">LOC109013193</name>
</gene>
<dbReference type="InterPro" id="IPR018289">
    <property type="entry name" value="MULE_transposase_dom"/>
</dbReference>
<comment type="subcellular location">
    <subcellularLocation>
        <location evidence="1">Nucleus</location>
    </subcellularLocation>
</comment>
<protein>
    <recommendedName>
        <fullName evidence="1">Protein FAR1-RELATED SEQUENCE</fullName>
    </recommendedName>
</protein>
<dbReference type="GeneID" id="109013193"/>
<keyword evidence="1" id="KW-0863">Zinc-finger</keyword>
<dbReference type="STRING" id="51240.A0A2I4H3K2"/>
<dbReference type="KEGG" id="jre:109013193"/>
<evidence type="ECO:0000313" key="3">
    <source>
        <dbReference type="RefSeq" id="XP_018850731.1"/>
    </source>
</evidence>
<reference evidence="3" key="1">
    <citation type="submission" date="2025-08" db="UniProtKB">
        <authorList>
            <consortium name="RefSeq"/>
        </authorList>
    </citation>
    <scope>IDENTIFICATION</scope>
    <source>
        <tissue evidence="3">Leaves</tissue>
    </source>
</reference>
<organism evidence="2 3">
    <name type="scientific">Juglans regia</name>
    <name type="common">English walnut</name>
    <dbReference type="NCBI Taxonomy" id="51240"/>
    <lineage>
        <taxon>Eukaryota</taxon>
        <taxon>Viridiplantae</taxon>
        <taxon>Streptophyta</taxon>
        <taxon>Embryophyta</taxon>
        <taxon>Tracheophyta</taxon>
        <taxon>Spermatophyta</taxon>
        <taxon>Magnoliopsida</taxon>
        <taxon>eudicotyledons</taxon>
        <taxon>Gunneridae</taxon>
        <taxon>Pentapetalae</taxon>
        <taxon>rosids</taxon>
        <taxon>fabids</taxon>
        <taxon>Fagales</taxon>
        <taxon>Juglandaceae</taxon>
        <taxon>Juglans</taxon>
    </lineage>
</organism>
<dbReference type="InterPro" id="IPR031052">
    <property type="entry name" value="FHY3/FAR1"/>
</dbReference>
<keyword evidence="1" id="KW-0479">Metal-binding</keyword>
<dbReference type="PANTHER" id="PTHR31669">
    <property type="entry name" value="PROTEIN FAR1-RELATED SEQUENCE 10-RELATED"/>
    <property type="match status" value="1"/>
</dbReference>
<dbReference type="SMART" id="SM00575">
    <property type="entry name" value="ZnF_PMZ"/>
    <property type="match status" value="1"/>
</dbReference>
<dbReference type="RefSeq" id="XP_018850731.1">
    <property type="nucleotide sequence ID" value="XM_018995186.1"/>
</dbReference>
<dbReference type="InterPro" id="IPR006564">
    <property type="entry name" value="Znf_PMZ"/>
</dbReference>
<dbReference type="GO" id="GO:0008270">
    <property type="term" value="F:zinc ion binding"/>
    <property type="evidence" value="ECO:0007669"/>
    <property type="project" value="UniProtKB-UniRule"/>
</dbReference>
<dbReference type="Proteomes" id="UP000235220">
    <property type="component" value="Chromosome 6"/>
</dbReference>
<name>A0A2I4H3K2_JUGRE</name>
<evidence type="ECO:0000313" key="2">
    <source>
        <dbReference type="Proteomes" id="UP000235220"/>
    </source>
</evidence>
<dbReference type="AlphaFoldDB" id="A0A2I4H3K2"/>
<dbReference type="Pfam" id="PF10551">
    <property type="entry name" value="MULE"/>
    <property type="match status" value="1"/>
</dbReference>
<proteinExistence type="inferred from homology"/>
<sequence length="421" mass="49017">MGKGGGKALNDYFKRIRKMNDGFISVMDVDDEFRVRNVFWADARSRAAYEYFGDVITSDTTYLTNRYGMPFAPFVGVNHHGQSILLGASLILNEDTRSHSAFNAGLKTAILSAVYDTQSCKQFEEKWEQLIHKYDLIDNVWLQGLYTERSFWVPVYLKGVFWVGMSTTQWSESMNALFDGYVHYGTILKEFVDQFDNALRKKMNAKFKEVQAEVWGMLLYNPTLVSTEGSISTFDVFEEISTPDGQTKIVKYIVYFNEDECEVKCTCALFEMRGILYRHAFKICQMKYIYVLLEKYVLDRWRKDLKRRYTLVKSSYDDLRVNANARQYDLIVKRCLRFATRVSRNDEHVNAFFHLLDEFEQKETANEKKGPDGQEGYKEKNEEIGITFFITYRNLFDDESHNVDLPVSEVAATVDEVVILT</sequence>